<dbReference type="Proteomes" id="UP000094936">
    <property type="component" value="Unassembled WGS sequence"/>
</dbReference>
<dbReference type="InterPro" id="IPR027417">
    <property type="entry name" value="P-loop_NTPase"/>
</dbReference>
<dbReference type="EMBL" id="LYBM01000034">
    <property type="protein sequence ID" value="ODA31536.1"/>
    <property type="molecule type" value="Genomic_DNA"/>
</dbReference>
<proteinExistence type="predicted"/>
<dbReference type="SUPFAM" id="SSF52540">
    <property type="entry name" value="P-loop containing nucleoside triphosphate hydrolases"/>
    <property type="match status" value="1"/>
</dbReference>
<dbReference type="STRING" id="1080227.A8L45_16695"/>
<dbReference type="Gene3D" id="3.40.1360.10">
    <property type="match status" value="1"/>
</dbReference>
<keyword evidence="2" id="KW-1185">Reference proteome</keyword>
<organism evidence="1 2">
    <name type="scientific">Veronia pacifica</name>
    <dbReference type="NCBI Taxonomy" id="1080227"/>
    <lineage>
        <taxon>Bacteria</taxon>
        <taxon>Pseudomonadati</taxon>
        <taxon>Pseudomonadota</taxon>
        <taxon>Gammaproteobacteria</taxon>
        <taxon>Vibrionales</taxon>
        <taxon>Vibrionaceae</taxon>
        <taxon>Veronia</taxon>
    </lineage>
</organism>
<accession>A0A1C3EE66</accession>
<reference evidence="1 2" key="1">
    <citation type="submission" date="2016-05" db="EMBL/GenBank/DDBJ databases">
        <title>Genomic Taxonomy of the Vibrionaceae.</title>
        <authorList>
            <person name="Gomez-Gil B."/>
            <person name="Enciso-Ibarra J."/>
        </authorList>
    </citation>
    <scope>NUCLEOTIDE SEQUENCE [LARGE SCALE GENOMIC DNA]</scope>
    <source>
        <strain evidence="1 2">CAIM 1920</strain>
    </source>
</reference>
<name>A0A1C3EE66_9GAMM</name>
<dbReference type="OrthoDB" id="5618772at2"/>
<evidence type="ECO:0000313" key="1">
    <source>
        <dbReference type="EMBL" id="ODA31536.1"/>
    </source>
</evidence>
<gene>
    <name evidence="1" type="ORF">A8L45_16695</name>
</gene>
<dbReference type="Pfam" id="PF13155">
    <property type="entry name" value="Toprim_2"/>
    <property type="match status" value="1"/>
</dbReference>
<comment type="caution">
    <text evidence="1">The sequence shown here is derived from an EMBL/GenBank/DDBJ whole genome shotgun (WGS) entry which is preliminary data.</text>
</comment>
<dbReference type="CDD" id="cd01029">
    <property type="entry name" value="TOPRIM_primases"/>
    <property type="match status" value="1"/>
</dbReference>
<dbReference type="AlphaFoldDB" id="A0A1C3EE66"/>
<dbReference type="RefSeq" id="WP_068904349.1">
    <property type="nucleotide sequence ID" value="NZ_JBHUIF010000028.1"/>
</dbReference>
<protein>
    <submittedName>
        <fullName evidence="1">Toprim domain protein</fullName>
    </submittedName>
</protein>
<dbReference type="SUPFAM" id="SSF56731">
    <property type="entry name" value="DNA primase core"/>
    <property type="match status" value="1"/>
</dbReference>
<evidence type="ECO:0000313" key="2">
    <source>
        <dbReference type="Proteomes" id="UP000094936"/>
    </source>
</evidence>
<sequence>MRYDIQQDIVKRLISDYAMKENGDWLQQGTCPSCGKKELFTRTESPWLVKCGRENKCGWEGHVKELYPDAFENFNQRFVATHENPTATADAYLRYARGIDPLRVKGWYRQGNFWHPNGNKGTATVRFDIDRSHDIYMERLIEEVTITEESGDQDCRKAHFNGSHRGLWWQPPGVMIEENDRVWLVEGCLDAIALNLNGEKAIATLSCVNYPETKLAEFKGKRINWVWALDNDKAGRRYIKRWAERSQKEGHTISAALIPQHDNRKTDWNDCHINQRLNTNDLDNYLYQGSLLIAKSPLDKALKIWQRKGRNGFCFDFDNRMYWFSLDIEKFTKAAEELRSSDEGLTEEQIKTHAAEQSGALTEIANCKPTFLYYQSNTITDESWYYCRVEFPHGGRTIKNTFTGGQVAAASEFKKRLLSIAPGGLFTGTSKQLDWLVKHHIHNIKVVDTIDFVGYSKEHHAYVFNDLAISQGKAYPINDEDFFEVGKLAVKSLNKGFQLQIGNHSEYKKDWPQLVYQAFGPKGLVAISFWLGSLFSEQIRAIHKSYPFLEIVGEPGAGKTTLVEFMWKLLGKADEEGFDPSKATAAAVSRKFSQVSNLPVVLIEADREEDTAKAKKFDWDELKTAYNGRASRARGMKNSGNETYEPPFRGAIVITQNAEVSASEAILQRITQLYFDKGRHSRESKSATDEMNVLPVKNLSYFLRQVTMAEARVMDFVATNTPIYEDHLLSLKDIHSVRIAKNHAQLMSLTDAMSEVLGLPDNQRDEVIDCIQDLAISRQRAIVADHPVVQQFWETYEYINNDEDEPVLNHSRNRELIAVNLNHFVRVANEFKQQIPLLTDLKKYLKTSKSRKFQSIKPVNSAIETRGESYSQPKTVKCWLFTKET</sequence>
<dbReference type="InterPro" id="IPR034154">
    <property type="entry name" value="TOPRIM_DnaG/twinkle"/>
</dbReference>